<reference evidence="1 2" key="3">
    <citation type="journal article" date="2012" name="J. Bacteriol.">
        <title>Genome Sequence of Paenibacillus terrae HPL-003, a Xylanase-Producing Bacterium Isolated from Soil Found in Forest Residue.</title>
        <authorList>
            <person name="Shin S.H."/>
            <person name="Kim S."/>
            <person name="Kim J.Y."/>
            <person name="Song H.Y."/>
            <person name="Cho S.J."/>
            <person name="Kim D.R."/>
            <person name="Lee K.I."/>
            <person name="Lim H.K."/>
            <person name="Park N.J."/>
            <person name="Hwang I.T."/>
            <person name="Yang K.S."/>
        </authorList>
    </citation>
    <scope>NUCLEOTIDE SEQUENCE [LARGE SCALE GENOMIC DNA]</scope>
    <source>
        <strain evidence="1 2">HPL-003</strain>
    </source>
</reference>
<evidence type="ECO:0000313" key="1">
    <source>
        <dbReference type="EMBL" id="AET62136.1"/>
    </source>
</evidence>
<accession>G7VSC7</accession>
<dbReference type="STRING" id="985665.HPL003_27120"/>
<proteinExistence type="predicted"/>
<dbReference type="HOGENOM" id="CLU_3064325_0_0_9"/>
<dbReference type="Proteomes" id="UP000005876">
    <property type="component" value="Chromosome"/>
</dbReference>
<reference evidence="2" key="1">
    <citation type="submission" date="2011-11" db="EMBL/GenBank/DDBJ databases">
        <title>Complete sequence of Paenibacillus terrae HPL-003.</title>
        <authorList>
            <person name="Shin S.H."/>
            <person name="Kim S."/>
            <person name="Kim J.Y."/>
        </authorList>
    </citation>
    <scope>NUCLEOTIDE SEQUENCE [LARGE SCALE GENOMIC DNA]</scope>
    <source>
        <strain evidence="2">HPL-003</strain>
    </source>
</reference>
<organism evidence="1 2">
    <name type="scientific">Paenibacillus terrae (strain HPL-003)</name>
    <dbReference type="NCBI Taxonomy" id="985665"/>
    <lineage>
        <taxon>Bacteria</taxon>
        <taxon>Bacillati</taxon>
        <taxon>Bacillota</taxon>
        <taxon>Bacilli</taxon>
        <taxon>Bacillales</taxon>
        <taxon>Paenibacillaceae</taxon>
        <taxon>Paenibacillus</taxon>
    </lineage>
</organism>
<reference key="2">
    <citation type="submission" date="2011-11" db="EMBL/GenBank/DDBJ databases">
        <authorList>
            <person name="Shin S.H."/>
            <person name="Kim S."/>
            <person name="Kim J.Y."/>
        </authorList>
    </citation>
    <scope>NUCLEOTIDE SEQUENCE</scope>
    <source>
        <strain>HPL-003</strain>
    </source>
</reference>
<dbReference type="KEGG" id="pta:HPL003_27120"/>
<dbReference type="AlphaFoldDB" id="G7VSC7"/>
<evidence type="ECO:0000313" key="2">
    <source>
        <dbReference type="Proteomes" id="UP000005876"/>
    </source>
</evidence>
<protein>
    <submittedName>
        <fullName evidence="1">Uncharacterized protein</fullName>
    </submittedName>
</protein>
<sequence length="53" mass="6435">MEGSLYLIQSEDITLDRRKLEDYETTEDLNYSQINKQAEMKQEEVIHIWKKKC</sequence>
<dbReference type="EMBL" id="CP003107">
    <property type="protein sequence ID" value="AET62136.1"/>
    <property type="molecule type" value="Genomic_DNA"/>
</dbReference>
<name>G7VSC7_PAETH</name>
<gene>
    <name evidence="1" type="ordered locus">HPL003_27120</name>
</gene>